<feature type="transmembrane region" description="Helical" evidence="1">
    <location>
        <begin position="32"/>
        <end position="50"/>
    </location>
</feature>
<protein>
    <submittedName>
        <fullName evidence="3">PH domain-containing protein</fullName>
    </submittedName>
</protein>
<evidence type="ECO:0000259" key="2">
    <source>
        <dbReference type="Pfam" id="PF06713"/>
    </source>
</evidence>
<dbReference type="Proteomes" id="UP000190285">
    <property type="component" value="Unassembled WGS sequence"/>
</dbReference>
<accession>A0A1T5M1L4</accession>
<dbReference type="AlphaFoldDB" id="A0A1T5M1L4"/>
<dbReference type="Pfam" id="PF06713">
    <property type="entry name" value="bPH_4"/>
    <property type="match status" value="1"/>
</dbReference>
<keyword evidence="1" id="KW-0812">Transmembrane</keyword>
<sequence length="132" mass="15034">MEFHSKKDLWLGLLIWIPIGGGFIASLMGEGLFIKILMLAILIFIGWMWFGTRYYISNGIIIVKYGPFRKSIVIKDIKTIKKTNNPISSPALSIDRIEIRYGYSGIVLISPRDMEGFIKLILKENGNIEINI</sequence>
<keyword evidence="1" id="KW-1133">Transmembrane helix</keyword>
<evidence type="ECO:0000313" key="3">
    <source>
        <dbReference type="EMBL" id="SKC82116.1"/>
    </source>
</evidence>
<reference evidence="3 4" key="1">
    <citation type="submission" date="2017-02" db="EMBL/GenBank/DDBJ databases">
        <authorList>
            <person name="Peterson S.W."/>
        </authorList>
    </citation>
    <scope>NUCLEOTIDE SEQUENCE [LARGE SCALE GENOMIC DNA]</scope>
    <source>
        <strain evidence="3 4">M1</strain>
    </source>
</reference>
<dbReference type="RefSeq" id="WP_079493596.1">
    <property type="nucleotide sequence ID" value="NZ_FUZT01000009.1"/>
</dbReference>
<dbReference type="InterPro" id="IPR009589">
    <property type="entry name" value="PH_YyaB-like"/>
</dbReference>
<dbReference type="OrthoDB" id="6658731at2"/>
<dbReference type="GO" id="GO:0030153">
    <property type="term" value="P:bacteriocin immunity"/>
    <property type="evidence" value="ECO:0007669"/>
    <property type="project" value="InterPro"/>
</dbReference>
<proteinExistence type="predicted"/>
<evidence type="ECO:0000256" key="1">
    <source>
        <dbReference type="SAM" id="Phobius"/>
    </source>
</evidence>
<feature type="transmembrane region" description="Helical" evidence="1">
    <location>
        <begin position="9"/>
        <end position="26"/>
    </location>
</feature>
<keyword evidence="4" id="KW-1185">Reference proteome</keyword>
<keyword evidence="1" id="KW-0472">Membrane</keyword>
<organism evidence="3 4">
    <name type="scientific">Maledivibacter halophilus</name>
    <dbReference type="NCBI Taxonomy" id="36842"/>
    <lineage>
        <taxon>Bacteria</taxon>
        <taxon>Bacillati</taxon>
        <taxon>Bacillota</taxon>
        <taxon>Clostridia</taxon>
        <taxon>Peptostreptococcales</taxon>
        <taxon>Caminicellaceae</taxon>
        <taxon>Maledivibacter</taxon>
    </lineage>
</organism>
<evidence type="ECO:0000313" key="4">
    <source>
        <dbReference type="Proteomes" id="UP000190285"/>
    </source>
</evidence>
<dbReference type="EMBL" id="FUZT01000009">
    <property type="protein sequence ID" value="SKC82116.1"/>
    <property type="molecule type" value="Genomic_DNA"/>
</dbReference>
<feature type="domain" description="Uncharacterized protein YyaB-like PH" evidence="2">
    <location>
        <begin position="52"/>
        <end position="125"/>
    </location>
</feature>
<name>A0A1T5M1L4_9FIRM</name>
<gene>
    <name evidence="3" type="ORF">SAMN02194393_03711</name>
</gene>
<dbReference type="STRING" id="36842.SAMN02194393_03711"/>